<dbReference type="InterPro" id="IPR020449">
    <property type="entry name" value="Tscrpt_reg_AraC-type_HTH"/>
</dbReference>
<dbReference type="PROSITE" id="PS01124">
    <property type="entry name" value="HTH_ARAC_FAMILY_2"/>
    <property type="match status" value="1"/>
</dbReference>
<evidence type="ECO:0000313" key="6">
    <source>
        <dbReference type="Proteomes" id="UP000239477"/>
    </source>
</evidence>
<dbReference type="Pfam" id="PF12833">
    <property type="entry name" value="HTH_18"/>
    <property type="match status" value="1"/>
</dbReference>
<dbReference type="GO" id="GO:0043565">
    <property type="term" value="F:sequence-specific DNA binding"/>
    <property type="evidence" value="ECO:0007669"/>
    <property type="project" value="InterPro"/>
</dbReference>
<dbReference type="SUPFAM" id="SSF46689">
    <property type="entry name" value="Homeodomain-like"/>
    <property type="match status" value="2"/>
</dbReference>
<evidence type="ECO:0000256" key="2">
    <source>
        <dbReference type="ARBA" id="ARBA00023125"/>
    </source>
</evidence>
<dbReference type="InterPro" id="IPR018060">
    <property type="entry name" value="HTH_AraC"/>
</dbReference>
<dbReference type="RefSeq" id="WP_105239590.1">
    <property type="nucleotide sequence ID" value="NZ_CP023270.1"/>
</dbReference>
<evidence type="ECO:0000256" key="3">
    <source>
        <dbReference type="ARBA" id="ARBA00023163"/>
    </source>
</evidence>
<organism evidence="5 6">
    <name type="scientific">Achromobacter spanius</name>
    <dbReference type="NCBI Taxonomy" id="217203"/>
    <lineage>
        <taxon>Bacteria</taxon>
        <taxon>Pseudomonadati</taxon>
        <taxon>Pseudomonadota</taxon>
        <taxon>Betaproteobacteria</taxon>
        <taxon>Burkholderiales</taxon>
        <taxon>Alcaligenaceae</taxon>
        <taxon>Achromobacter</taxon>
    </lineage>
</organism>
<evidence type="ECO:0000313" key="5">
    <source>
        <dbReference type="EMBL" id="AVJ28839.1"/>
    </source>
</evidence>
<name>A0A2S0I9W1_9BURK</name>
<protein>
    <submittedName>
        <fullName evidence="5">AraC family transcriptional regulator</fullName>
    </submittedName>
</protein>
<dbReference type="PANTHER" id="PTHR46796">
    <property type="entry name" value="HTH-TYPE TRANSCRIPTIONAL ACTIVATOR RHAS-RELATED"/>
    <property type="match status" value="1"/>
</dbReference>
<sequence>MQETYALHEGAFGRAVVLELRGDLIAHAHAEVQLALWLGGARAEAHVGSKLVPYSEHLALGTNTYESHDARLLDRSGPAVFLVLYIAKPWLDERRAATGRPFHFTAPGVPIDPAVRQGCWSLLDKIVAPQNHPRADIDAEVEALLQAAIESSSQTSRAPGAAPRPQTLDRRLRTAILYMRENVHEPVAVEDIASKVGLSRGHFFALFRDQLNTTPQVFWSAVRVEEAVRRLVQQEQPLTSVAMDLGFSTPGNFSRFFRDHMGVSPSRFRRAASGSAPHLLTGIP</sequence>
<gene>
    <name evidence="5" type="ORF">CLM73_17935</name>
</gene>
<reference evidence="5 6" key="1">
    <citation type="submission" date="2017-09" db="EMBL/GenBank/DDBJ databases">
        <title>Genomic, metabolic, and phenotypic characteristics of bacterial isolates from the natural microbiome of the model nematode Caenorhabditis elegans.</title>
        <authorList>
            <person name="Zimmermann J."/>
            <person name="Obeng N."/>
            <person name="Yang W."/>
            <person name="Obeng O."/>
            <person name="Kissoyan K."/>
            <person name="Pees B."/>
            <person name="Dirksen P."/>
            <person name="Hoppner M."/>
            <person name="Franke A."/>
            <person name="Rosenstiel P."/>
            <person name="Leippe M."/>
            <person name="Dierking K."/>
            <person name="Kaleta C."/>
            <person name="Schulenburg H."/>
        </authorList>
    </citation>
    <scope>NUCLEOTIDE SEQUENCE [LARGE SCALE GENOMIC DNA]</scope>
    <source>
        <strain evidence="5 6">MYb73</strain>
    </source>
</reference>
<keyword evidence="1" id="KW-0805">Transcription regulation</keyword>
<proteinExistence type="predicted"/>
<dbReference type="InterPro" id="IPR050204">
    <property type="entry name" value="AraC_XylS_family_regulators"/>
</dbReference>
<dbReference type="Proteomes" id="UP000239477">
    <property type="component" value="Chromosome"/>
</dbReference>
<dbReference type="InterPro" id="IPR009057">
    <property type="entry name" value="Homeodomain-like_sf"/>
</dbReference>
<accession>A0A2S0I9W1</accession>
<evidence type="ECO:0000259" key="4">
    <source>
        <dbReference type="PROSITE" id="PS01124"/>
    </source>
</evidence>
<dbReference type="PANTHER" id="PTHR46796:SF2">
    <property type="entry name" value="TRANSCRIPTIONAL REGULATORY PROTEIN"/>
    <property type="match status" value="1"/>
</dbReference>
<dbReference type="GO" id="GO:0003700">
    <property type="term" value="F:DNA-binding transcription factor activity"/>
    <property type="evidence" value="ECO:0007669"/>
    <property type="project" value="InterPro"/>
</dbReference>
<keyword evidence="6" id="KW-1185">Reference proteome</keyword>
<feature type="domain" description="HTH araC/xylS-type" evidence="4">
    <location>
        <begin position="173"/>
        <end position="271"/>
    </location>
</feature>
<dbReference type="EMBL" id="CP023270">
    <property type="protein sequence ID" value="AVJ28839.1"/>
    <property type="molecule type" value="Genomic_DNA"/>
</dbReference>
<evidence type="ECO:0000256" key="1">
    <source>
        <dbReference type="ARBA" id="ARBA00023015"/>
    </source>
</evidence>
<dbReference type="Gene3D" id="1.10.10.60">
    <property type="entry name" value="Homeodomain-like"/>
    <property type="match status" value="1"/>
</dbReference>
<dbReference type="PROSITE" id="PS00041">
    <property type="entry name" value="HTH_ARAC_FAMILY_1"/>
    <property type="match status" value="1"/>
</dbReference>
<dbReference type="AlphaFoldDB" id="A0A2S0I9W1"/>
<keyword evidence="2" id="KW-0238">DNA-binding</keyword>
<dbReference type="OrthoDB" id="9178898at2"/>
<dbReference type="PRINTS" id="PR00032">
    <property type="entry name" value="HTHARAC"/>
</dbReference>
<keyword evidence="3" id="KW-0804">Transcription</keyword>
<dbReference type="SMART" id="SM00342">
    <property type="entry name" value="HTH_ARAC"/>
    <property type="match status" value="1"/>
</dbReference>
<dbReference type="InterPro" id="IPR018062">
    <property type="entry name" value="HTH_AraC-typ_CS"/>
</dbReference>